<name>A0A8J3M476_9ACTN</name>
<dbReference type="AlphaFoldDB" id="A0A8J3M476"/>
<sequence length="112" mass="11600">MPGKAALPGTEVRLDAPRAERAGANLAHAGTELARLRQGIGAELEAAGAARPWGSDSLGAAFQSNYDTYAPRLLAAWASLASQVESLGSRAIVSVHNAVETDAASSRRMTEI</sequence>
<evidence type="ECO:0008006" key="3">
    <source>
        <dbReference type="Google" id="ProtNLM"/>
    </source>
</evidence>
<dbReference type="Proteomes" id="UP000653674">
    <property type="component" value="Unassembled WGS sequence"/>
</dbReference>
<dbReference type="EMBL" id="BONU01000066">
    <property type="protein sequence ID" value="GIG76635.1"/>
    <property type="molecule type" value="Genomic_DNA"/>
</dbReference>
<gene>
    <name evidence="1" type="ORF">Pfl04_50390</name>
</gene>
<reference evidence="1" key="1">
    <citation type="submission" date="2021-01" db="EMBL/GenBank/DDBJ databases">
        <title>Whole genome shotgun sequence of Planosporangium flavigriseum NBRC 105377.</title>
        <authorList>
            <person name="Komaki H."/>
            <person name="Tamura T."/>
        </authorList>
    </citation>
    <scope>NUCLEOTIDE SEQUENCE</scope>
    <source>
        <strain evidence="1">NBRC 105377</strain>
    </source>
</reference>
<dbReference type="RefSeq" id="WP_168080158.1">
    <property type="nucleotide sequence ID" value="NZ_BAAAQJ010000001.1"/>
</dbReference>
<protein>
    <recommendedName>
        <fullName evidence="3">WXG100 family type VII secretion target</fullName>
    </recommendedName>
</protein>
<evidence type="ECO:0000313" key="1">
    <source>
        <dbReference type="EMBL" id="GIG76635.1"/>
    </source>
</evidence>
<evidence type="ECO:0000313" key="2">
    <source>
        <dbReference type="Proteomes" id="UP000653674"/>
    </source>
</evidence>
<proteinExistence type="predicted"/>
<accession>A0A8J3M476</accession>
<keyword evidence="2" id="KW-1185">Reference proteome</keyword>
<comment type="caution">
    <text evidence="1">The sequence shown here is derived from an EMBL/GenBank/DDBJ whole genome shotgun (WGS) entry which is preliminary data.</text>
</comment>
<organism evidence="1 2">
    <name type="scientific">Planosporangium flavigriseum</name>
    <dbReference type="NCBI Taxonomy" id="373681"/>
    <lineage>
        <taxon>Bacteria</taxon>
        <taxon>Bacillati</taxon>
        <taxon>Actinomycetota</taxon>
        <taxon>Actinomycetes</taxon>
        <taxon>Micromonosporales</taxon>
        <taxon>Micromonosporaceae</taxon>
        <taxon>Planosporangium</taxon>
    </lineage>
</organism>